<dbReference type="InterPro" id="IPR003961">
    <property type="entry name" value="FN3_dom"/>
</dbReference>
<evidence type="ECO:0000256" key="4">
    <source>
        <dbReference type="SAM" id="MobiDB-lite"/>
    </source>
</evidence>
<accession>A0ABW5RIT7</accession>
<dbReference type="Pfam" id="PF00041">
    <property type="entry name" value="fn3"/>
    <property type="match status" value="2"/>
</dbReference>
<dbReference type="PROSITE" id="PS50853">
    <property type="entry name" value="FN3"/>
    <property type="match status" value="2"/>
</dbReference>
<dbReference type="InterPro" id="IPR036116">
    <property type="entry name" value="FN3_sf"/>
</dbReference>
<feature type="domain" description="Fibronectin type-III" evidence="6">
    <location>
        <begin position="1564"/>
        <end position="1654"/>
    </location>
</feature>
<dbReference type="Gene3D" id="2.60.40.2810">
    <property type="match status" value="1"/>
</dbReference>
<feature type="transmembrane region" description="Helical" evidence="5">
    <location>
        <begin position="26"/>
        <end position="44"/>
    </location>
</feature>
<dbReference type="InterPro" id="IPR013783">
    <property type="entry name" value="Ig-like_fold"/>
</dbReference>
<evidence type="ECO:0000259" key="6">
    <source>
        <dbReference type="PROSITE" id="PS50853"/>
    </source>
</evidence>
<dbReference type="EMBL" id="JBHUNF010000004">
    <property type="protein sequence ID" value="MFD2674968.1"/>
    <property type="molecule type" value="Genomic_DNA"/>
</dbReference>
<keyword evidence="5" id="KW-0812">Transmembrane</keyword>
<feature type="region of interest" description="Disordered" evidence="4">
    <location>
        <begin position="381"/>
        <end position="419"/>
    </location>
</feature>
<sequence length="2017" mass="213542">MNRIRAWVTAARNWLVAGITSLRHRVHIAIGLVLLLAIGIPAFLHPGVPEARTDLNEGGVWVTNTEKGIVGHLNYPARTLESGLQVTSSDFDISQHERDVVFNDSGANSVATVNVATTALSTASTFDFEAEVVQGGNRSAVLNRESGEFWVMPASESGSMPLTAETAQTTRLPGGKLTANADGVIFGFSPETGQLATVTPEGAGYATSLTQIDGVSPTGDVQFTVVGDKPVVIDRTTAKIHLPSGKQVDAPNSDIVLQQPSGKSDYVVLADGANLFQIDLDSGQQVSMALKQPTPGLAAAPVQHGGCSYGAWAGSGNFLRWCDNDTETESMHVESLMEAKTPVFRVNRDVIVLNDTGKGSVWLPNDKMVLIDNWEEIESEIKADEEREDSPQTSDEVADPDRNTENKPPVANDDEFGVRPGASNLLPVLMNDSDADGDLLTASVTEPAAGIQVNASRGGAALQAEVPDSASGKHTFVYQAADGRGGTDTAKVTLDVHPWEQNEAPEQRRVPKVVLGAEATTEYNVMPDWVDPDGDMFFLEDVKAPEGIQVRFRQEGTIGITDVGSTPGMVQLTVKMSDGRKSREGTINLDVRGTDNIRPKANGDFVVVREGETATVSPLDNDVDANGDRLSLVSLSAAPPGTSVTPALDTGSFDFISSAKGTYYLTYTVTDGPSSTTGIVRIDVLERDNDSPPVAQDDIALLPTGGASLSAVLNNDFDPSGAVLVVQSVTVPENAPVQVSLVDHHLLRFTSRQAFEEPVKVSYTVSNGKQSAEAEVMVVPTSQADTAEPPQPEPDRLRVRVGDVGGVAVLENDRSVNGLPLRVQPKLSHSIPADAGTAFVTGNEVRFRAYDKPGSYTLTYNVEDDAGNLATATVTIEVVDTAEGANTAPQPEDVTAYAVAGQQTRIPIPLSGIDPDGDSVALVGVQQAAAMGVVETGTAWLEYTPSKDASGTDTFSYIVEDRFGKQTTARVRVGVAPPSAINQVPSTAPDVVRVRPNRTVSVDVLANDSDPDGDALGIESESIRATDDQRDRVSVRDNFMNVTTPGDEGAVVASYDVTDGRGGKNSSLLTVHVQKDAPLRAPMPADDLVSQLQVDEQGSQVRVSVLDNDVDPDGDRASLQLFSDDEGVTVDGQSLIIDVQEKRRQVVYGVRDQDGLEGFAVVSVPGSEVERPRVNSSMVPIAMRGGQSLTLELNQYVMVRPGRAPIIPDPASLTTAPGLKVEPIESDADRIKITADKDFNGTSSVSFDVADGDLEQDRSTLNAGIVLPVNVRTESNQPPVFRPSPLSVAVAESAVVANVCQMAKDPDGTPSEKLKYRVIKAPKELGVTISGCELSVTLRDNVDYGPLGEIEVGVDDGQGEVTGGIPVTVKASTRPLIQVSPASITNVQRGETKTIDIRKYAINPFPDKEMKIVGSPSIDRGQGTAHAEGLTLTATPSKEMLGTFTVSYTLQDATGDPERQVRGTVTLTVKDKPAPPTNVRATPVGPGTAKVTFEPGDSHGSPIQKFTIRTSGGVTSECTGTECLVSGLQNGSTHEFQVSATNEMGTSESSGWSPGVLIDVQPEQPAPPQLVPKDGAVEVIIQPTASQGSPVSHYMVTLHPGEQQKKVTATDEPMRVQFTGLQNGTAYRASVQAFNSAKKPSESSSLSREAVPFGKPAPVNDVAITEGANVNNSTGTVVVSWKPGDGNGRPVQEFWVELTNGDWKTVGADVKQVEFQVPLGEDVSAEVVQFTEFGPSEGAHTNSVRPLGSPNAPVGAQAAVVGPGEVRVTGARTNGGGGFSDIDIELQVHDPANGWVRYSSGMTLSGFNLGEPATVEFRAVAMNGGQERESDQVSVTTSGVYFEKPAKPTVNWSTNTSHVVTFTVEMQDAARGKPVTKIDVIGDARLSGHASSTFTVQGAPGDRIDVEVRACYDDGTCGGWEPVVVEIPVEYEVSLTKCADGDKDPSCHTVSLTYSNSQFAGKNVQCVYQNSKFGNQPPANGREGQVIDTGWKTNYSDANSFEQGIQSGSVQVSCYLK</sequence>
<proteinExistence type="predicted"/>
<dbReference type="Pfam" id="PF17963">
    <property type="entry name" value="Big_9"/>
    <property type="match status" value="6"/>
</dbReference>
<keyword evidence="5" id="KW-0472">Membrane</keyword>
<keyword evidence="1" id="KW-0677">Repeat</keyword>
<dbReference type="PANTHER" id="PTHR13817">
    <property type="entry name" value="TITIN"/>
    <property type="match status" value="1"/>
</dbReference>
<keyword evidence="2" id="KW-0326">Glycosidase</keyword>
<evidence type="ECO:0000256" key="5">
    <source>
        <dbReference type="SAM" id="Phobius"/>
    </source>
</evidence>
<keyword evidence="8" id="KW-1185">Reference proteome</keyword>
<dbReference type="Proteomes" id="UP001597453">
    <property type="component" value="Unassembled WGS sequence"/>
</dbReference>
<dbReference type="SUPFAM" id="SSF49265">
    <property type="entry name" value="Fibronectin type III"/>
    <property type="match status" value="1"/>
</dbReference>
<keyword evidence="5" id="KW-1133">Transmembrane helix</keyword>
<protein>
    <submittedName>
        <fullName evidence="7">Ig-like domain-containing protein</fullName>
    </submittedName>
</protein>
<dbReference type="RefSeq" id="WP_066058538.1">
    <property type="nucleotide sequence ID" value="NZ_JBHUNF010000004.1"/>
</dbReference>
<organism evidence="7 8">
    <name type="scientific">Gulosibacter bifidus</name>
    <dbReference type="NCBI Taxonomy" id="272239"/>
    <lineage>
        <taxon>Bacteria</taxon>
        <taxon>Bacillati</taxon>
        <taxon>Actinomycetota</taxon>
        <taxon>Actinomycetes</taxon>
        <taxon>Micrococcales</taxon>
        <taxon>Microbacteriaceae</taxon>
        <taxon>Gulosibacter</taxon>
    </lineage>
</organism>
<dbReference type="Gene3D" id="2.60.40.10">
    <property type="entry name" value="Immunoglobulins"/>
    <property type="match status" value="3"/>
</dbReference>
<gene>
    <name evidence="7" type="ORF">ACFSUQ_06625</name>
</gene>
<keyword evidence="2" id="KW-0378">Hydrolase</keyword>
<name>A0ABW5RIT7_9MICO</name>
<evidence type="ECO:0000256" key="3">
    <source>
        <dbReference type="ARBA" id="ARBA00023326"/>
    </source>
</evidence>
<evidence type="ECO:0000256" key="2">
    <source>
        <dbReference type="ARBA" id="ARBA00023295"/>
    </source>
</evidence>
<comment type="caution">
    <text evidence="7">The sequence shown here is derived from an EMBL/GenBank/DDBJ whole genome shotgun (WGS) entry which is preliminary data.</text>
</comment>
<evidence type="ECO:0000313" key="8">
    <source>
        <dbReference type="Proteomes" id="UP001597453"/>
    </source>
</evidence>
<reference evidence="8" key="1">
    <citation type="journal article" date="2019" name="Int. J. Syst. Evol. Microbiol.">
        <title>The Global Catalogue of Microorganisms (GCM) 10K type strain sequencing project: providing services to taxonomists for standard genome sequencing and annotation.</title>
        <authorList>
            <consortium name="The Broad Institute Genomics Platform"/>
            <consortium name="The Broad Institute Genome Sequencing Center for Infectious Disease"/>
            <person name="Wu L."/>
            <person name="Ma J."/>
        </authorList>
    </citation>
    <scope>NUCLEOTIDE SEQUENCE [LARGE SCALE GENOMIC DNA]</scope>
    <source>
        <strain evidence="8">TISTR 1511</strain>
    </source>
</reference>
<evidence type="ECO:0000313" key="7">
    <source>
        <dbReference type="EMBL" id="MFD2674968.1"/>
    </source>
</evidence>
<keyword evidence="3" id="KW-0119">Carbohydrate metabolism</keyword>
<dbReference type="PANTHER" id="PTHR13817:SF151">
    <property type="entry name" value="TITIN"/>
    <property type="match status" value="1"/>
</dbReference>
<dbReference type="CDD" id="cd00063">
    <property type="entry name" value="FN3"/>
    <property type="match status" value="2"/>
</dbReference>
<evidence type="ECO:0000256" key="1">
    <source>
        <dbReference type="ARBA" id="ARBA00022737"/>
    </source>
</evidence>
<feature type="domain" description="Fibronectin type-III" evidence="6">
    <location>
        <begin position="1475"/>
        <end position="1563"/>
    </location>
</feature>
<keyword evidence="3" id="KW-0624">Polysaccharide degradation</keyword>
<dbReference type="SMART" id="SM00060">
    <property type="entry name" value="FN3"/>
    <property type="match status" value="3"/>
</dbReference>
<dbReference type="InterPro" id="IPR050964">
    <property type="entry name" value="Striated_Muscle_Regulatory"/>
</dbReference>